<organism evidence="15 16">
    <name type="scientific">Limnoraphis robusta CCNP1315</name>
    <dbReference type="NCBI Taxonomy" id="3110306"/>
    <lineage>
        <taxon>Bacteria</taxon>
        <taxon>Bacillati</taxon>
        <taxon>Cyanobacteriota</taxon>
        <taxon>Cyanophyceae</taxon>
        <taxon>Oscillatoriophycideae</taxon>
        <taxon>Oscillatoriales</taxon>
        <taxon>Sirenicapillariaceae</taxon>
        <taxon>Limnoraphis</taxon>
    </lineage>
</organism>
<dbReference type="InterPro" id="IPR013655">
    <property type="entry name" value="PAS_fold_3"/>
</dbReference>
<dbReference type="Pfam" id="PF13185">
    <property type="entry name" value="GAF_2"/>
    <property type="match status" value="1"/>
</dbReference>
<keyword evidence="5" id="KW-0418">Kinase</keyword>
<comment type="similarity">
    <text evidence="10">Belongs to the adenylyl cyclase class-4/guanylyl cyclase family.</text>
</comment>
<keyword evidence="7" id="KW-0472">Membrane</keyword>
<feature type="domain" description="PAC" evidence="13">
    <location>
        <begin position="236"/>
        <end position="288"/>
    </location>
</feature>
<gene>
    <name evidence="15" type="ORF">VB854_07075</name>
</gene>
<dbReference type="Gene3D" id="3.30.450.20">
    <property type="entry name" value="PAS domain"/>
    <property type="match status" value="1"/>
</dbReference>
<dbReference type="InterPro" id="IPR000014">
    <property type="entry name" value="PAS"/>
</dbReference>
<dbReference type="NCBIfam" id="TIGR00229">
    <property type="entry name" value="sensory_box"/>
    <property type="match status" value="1"/>
</dbReference>
<dbReference type="InterPro" id="IPR001789">
    <property type="entry name" value="Sig_transdc_resp-reg_receiver"/>
</dbReference>
<dbReference type="PROSITE" id="PS50112">
    <property type="entry name" value="PAS"/>
    <property type="match status" value="1"/>
</dbReference>
<keyword evidence="8 10" id="KW-0456">Lyase</keyword>
<name>A0ABU5TUY9_9CYAN</name>
<evidence type="ECO:0000256" key="6">
    <source>
        <dbReference type="ARBA" id="ARBA00022989"/>
    </source>
</evidence>
<sequence>MNSLSNSEPHKSILVVDDTPINLTLLTRMLSEQGYEVRVAPSGLLALLSIEMSPPDLILLDIMMPEMDGYHVCRQLKTQAETREIPIIFLSALDDSSDKVKAFEMGGVDYITKPFQLTEVLARIENQLRLRSLQIQLSEQNTKLQKEIHLRQIIEEQFRESEERWQLALQGNQDGIWEWKVETDEMFLSSWFKDVLGYEDHHIKFSQGWKDSIHPDDWELVESILYNYLQQTIPLYSVEHRLRCVDGAYKWVLTRGQAQWDISGNPLRMIGSVRDISEQKQRELEIRLLLKVTQAINEALDVDSALNLVLATVCQTIDWEYGEVWIPNAEGTLLECNQTWHINENQSTQFRVLRSDLTFARDEGLPGRVWATGKAEVHFYSEVLPKIGLQSGFGVPILVEEQMLAVLVFFTQTKSKPQERTLELVKAVATQLGSLIQRKQAQQELKSQKEQTEKLLLNILPQPIAERLQKKQGIIADYFEDVSVLFADLVGFTDFSSQATPAQLIKVLNSIFSHFDRLSQHYGLEKIKTIGDAYMVVGGLPLYHRNHLQAIAKMALDMQANLAQFNQQTGNNFLLRIGIHAGPVVAGVIGLSKFSYDLWGNTVNVASRMETNGVSGKIQVTQEVYDRLKDEFVFKLRGSIPIKGKGEMITYFLMDQSSNLNSD</sequence>
<feature type="modified residue" description="4-aspartylphosphate" evidence="9">
    <location>
        <position position="61"/>
    </location>
</feature>
<keyword evidence="16" id="KW-1185">Reference proteome</keyword>
<evidence type="ECO:0000259" key="12">
    <source>
        <dbReference type="PROSITE" id="PS50112"/>
    </source>
</evidence>
<protein>
    <submittedName>
        <fullName evidence="15">Adenylate/guanylate cyclase domain-containing protein</fullName>
    </submittedName>
</protein>
<dbReference type="Pfam" id="PF08447">
    <property type="entry name" value="PAS_3"/>
    <property type="match status" value="1"/>
</dbReference>
<dbReference type="PANTHER" id="PTHR11920">
    <property type="entry name" value="GUANYLYL CYCLASE"/>
    <property type="match status" value="1"/>
</dbReference>
<feature type="domain" description="PAS" evidence="12">
    <location>
        <begin position="161"/>
        <end position="232"/>
    </location>
</feature>
<dbReference type="InterPro" id="IPR000700">
    <property type="entry name" value="PAS-assoc_C"/>
</dbReference>
<dbReference type="InterPro" id="IPR001610">
    <property type="entry name" value="PAC"/>
</dbReference>
<dbReference type="InterPro" id="IPR001054">
    <property type="entry name" value="A/G_cyclase"/>
</dbReference>
<evidence type="ECO:0000259" key="14">
    <source>
        <dbReference type="PROSITE" id="PS50125"/>
    </source>
</evidence>
<evidence type="ECO:0000313" key="16">
    <source>
        <dbReference type="Proteomes" id="UP001301728"/>
    </source>
</evidence>
<dbReference type="CDD" id="cd07302">
    <property type="entry name" value="CHD"/>
    <property type="match status" value="1"/>
</dbReference>
<evidence type="ECO:0000256" key="10">
    <source>
        <dbReference type="RuleBase" id="RU000405"/>
    </source>
</evidence>
<dbReference type="EMBL" id="JAYGHT010000014">
    <property type="protein sequence ID" value="MEA5518710.1"/>
    <property type="molecule type" value="Genomic_DNA"/>
</dbReference>
<dbReference type="Proteomes" id="UP001301728">
    <property type="component" value="Unassembled WGS sequence"/>
</dbReference>
<evidence type="ECO:0000256" key="4">
    <source>
        <dbReference type="ARBA" id="ARBA00022741"/>
    </source>
</evidence>
<feature type="domain" description="Response regulatory" evidence="11">
    <location>
        <begin position="12"/>
        <end position="128"/>
    </location>
</feature>
<evidence type="ECO:0000259" key="13">
    <source>
        <dbReference type="PROSITE" id="PS50113"/>
    </source>
</evidence>
<dbReference type="InterPro" id="IPR011006">
    <property type="entry name" value="CheY-like_superfamily"/>
</dbReference>
<dbReference type="SUPFAM" id="SSF55785">
    <property type="entry name" value="PYP-like sensor domain (PAS domain)"/>
    <property type="match status" value="1"/>
</dbReference>
<dbReference type="Gene3D" id="3.30.70.1230">
    <property type="entry name" value="Nucleotide cyclase"/>
    <property type="match status" value="1"/>
</dbReference>
<dbReference type="PROSITE" id="PS50113">
    <property type="entry name" value="PAC"/>
    <property type="match status" value="1"/>
</dbReference>
<comment type="subcellular location">
    <subcellularLocation>
        <location evidence="1">Membrane</location>
    </subcellularLocation>
</comment>
<dbReference type="CDD" id="cd00130">
    <property type="entry name" value="PAS"/>
    <property type="match status" value="1"/>
</dbReference>
<keyword evidence="6" id="KW-1133">Transmembrane helix</keyword>
<dbReference type="Pfam" id="PF00072">
    <property type="entry name" value="Response_reg"/>
    <property type="match status" value="1"/>
</dbReference>
<dbReference type="PROSITE" id="PS00452">
    <property type="entry name" value="GUANYLATE_CYCLASE_1"/>
    <property type="match status" value="1"/>
</dbReference>
<accession>A0ABU5TUY9</accession>
<evidence type="ECO:0000313" key="15">
    <source>
        <dbReference type="EMBL" id="MEA5518710.1"/>
    </source>
</evidence>
<feature type="domain" description="Guanylate cyclase" evidence="14">
    <location>
        <begin position="483"/>
        <end position="610"/>
    </location>
</feature>
<dbReference type="CDD" id="cd19920">
    <property type="entry name" value="REC_PA4781-like"/>
    <property type="match status" value="1"/>
</dbReference>
<keyword evidence="3" id="KW-0812">Transmembrane</keyword>
<dbReference type="Gene3D" id="3.30.450.40">
    <property type="match status" value="1"/>
</dbReference>
<evidence type="ECO:0000256" key="3">
    <source>
        <dbReference type="ARBA" id="ARBA00022692"/>
    </source>
</evidence>
<evidence type="ECO:0000256" key="7">
    <source>
        <dbReference type="ARBA" id="ARBA00023136"/>
    </source>
</evidence>
<evidence type="ECO:0000256" key="9">
    <source>
        <dbReference type="PROSITE-ProRule" id="PRU00169"/>
    </source>
</evidence>
<dbReference type="SUPFAM" id="SSF55073">
    <property type="entry name" value="Nucleotide cyclase"/>
    <property type="match status" value="1"/>
</dbReference>
<dbReference type="InterPro" id="IPR029787">
    <property type="entry name" value="Nucleotide_cyclase"/>
</dbReference>
<dbReference type="PANTHER" id="PTHR11920:SF335">
    <property type="entry name" value="GUANYLATE CYCLASE"/>
    <property type="match status" value="1"/>
</dbReference>
<evidence type="ECO:0000256" key="8">
    <source>
        <dbReference type="ARBA" id="ARBA00023239"/>
    </source>
</evidence>
<dbReference type="PROSITE" id="PS50110">
    <property type="entry name" value="RESPONSE_REGULATORY"/>
    <property type="match status" value="1"/>
</dbReference>
<evidence type="ECO:0000256" key="2">
    <source>
        <dbReference type="ARBA" id="ARBA00022679"/>
    </source>
</evidence>
<evidence type="ECO:0000259" key="11">
    <source>
        <dbReference type="PROSITE" id="PS50110"/>
    </source>
</evidence>
<reference evidence="15 16" key="1">
    <citation type="submission" date="2023-12" db="EMBL/GenBank/DDBJ databases">
        <title>Baltic Sea Cyanobacteria.</title>
        <authorList>
            <person name="Delbaje E."/>
            <person name="Fewer D.P."/>
            <person name="Shishido T.K."/>
        </authorList>
    </citation>
    <scope>NUCLEOTIDE SEQUENCE [LARGE SCALE GENOMIC DNA]</scope>
    <source>
        <strain evidence="15 16">CCNP 1315</strain>
    </source>
</reference>
<dbReference type="SMART" id="SM00448">
    <property type="entry name" value="REC"/>
    <property type="match status" value="1"/>
</dbReference>
<dbReference type="Pfam" id="PF00211">
    <property type="entry name" value="Guanylate_cyc"/>
    <property type="match status" value="1"/>
</dbReference>
<keyword evidence="4" id="KW-0547">Nucleotide-binding</keyword>
<keyword evidence="2" id="KW-0808">Transferase</keyword>
<dbReference type="InterPro" id="IPR018297">
    <property type="entry name" value="A/G_cyclase_CS"/>
</dbReference>
<proteinExistence type="inferred from homology"/>
<dbReference type="InterPro" id="IPR029016">
    <property type="entry name" value="GAF-like_dom_sf"/>
</dbReference>
<evidence type="ECO:0000256" key="5">
    <source>
        <dbReference type="ARBA" id="ARBA00022777"/>
    </source>
</evidence>
<dbReference type="SMART" id="SM00065">
    <property type="entry name" value="GAF"/>
    <property type="match status" value="1"/>
</dbReference>
<dbReference type="SMART" id="SM00086">
    <property type="entry name" value="PAC"/>
    <property type="match status" value="1"/>
</dbReference>
<dbReference type="RefSeq" id="WP_323217986.1">
    <property type="nucleotide sequence ID" value="NZ_JAYGHT010000014.1"/>
</dbReference>
<dbReference type="InterPro" id="IPR003018">
    <property type="entry name" value="GAF"/>
</dbReference>
<comment type="caution">
    <text evidence="15">The sequence shown here is derived from an EMBL/GenBank/DDBJ whole genome shotgun (WGS) entry which is preliminary data.</text>
</comment>
<dbReference type="InterPro" id="IPR035965">
    <property type="entry name" value="PAS-like_dom_sf"/>
</dbReference>
<evidence type="ECO:0000256" key="1">
    <source>
        <dbReference type="ARBA" id="ARBA00004370"/>
    </source>
</evidence>
<dbReference type="SUPFAM" id="SSF55781">
    <property type="entry name" value="GAF domain-like"/>
    <property type="match status" value="1"/>
</dbReference>
<keyword evidence="9" id="KW-0597">Phosphoprotein</keyword>
<dbReference type="SMART" id="SM00044">
    <property type="entry name" value="CYCc"/>
    <property type="match status" value="1"/>
</dbReference>
<dbReference type="InterPro" id="IPR050401">
    <property type="entry name" value="Cyclic_nucleotide_synthase"/>
</dbReference>
<dbReference type="PROSITE" id="PS50125">
    <property type="entry name" value="GUANYLATE_CYCLASE_2"/>
    <property type="match status" value="1"/>
</dbReference>
<dbReference type="SUPFAM" id="SSF52172">
    <property type="entry name" value="CheY-like"/>
    <property type="match status" value="1"/>
</dbReference>
<dbReference type="Gene3D" id="3.40.50.2300">
    <property type="match status" value="1"/>
</dbReference>